<sequence length="608" mass="64634">MKANLIWPGSNILLLRLLLLTCFLIPGLANGGLLDNSADSGSGVLQGSAGQTRFLPVNEAFRPGIVGLSDQEIRLRFEIVPEYYLYRHRLGFSLTGDGASVAEPALPSGTQRHDEFFGDVEVYYDSLNVILELEGELKPEQLLQVDFQGCADAGLCYPPETVTLALPGGVAAAQPLAAGNTPPTESQEGLALALALFFLAGLGLTFTPCVLPMLPILSSLVVGRSNIDRSRATLLALSYVLGMALTFAAVGALIGLFGAALNIQARLQSPWVLGTFAAFFILFALAMFGLFDLRLPAFLRDPLERLGSRTRGGSIPGAAVMGALSTLVVSPCISAPLAGALVYISTTGDAAGGALRLFLLALGMGVPLLLVAVFGNAFLPRSGPWLNTVKQLFGFGLLGVAIWLLERLLPGSISLALWAVLAAGLAVQLGLFERTEPRIASRLAHIIALLAAIYSAVALTGALVGGSDPLRPLEPLTATDRQGSARAPGFFTTVRDQSGINAQLARAVDLGSPAVIELYADWCISCKVIERQVLNDSDVREELEPYVRIKLDLTDNTPDQRQWLTEKGLFGPPAFVFYAADGGERGDLRIQGEIDREGFLNHLARNTD</sequence>
<feature type="domain" description="Thioredoxin" evidence="19">
    <location>
        <begin position="467"/>
        <end position="608"/>
    </location>
</feature>
<comment type="caution">
    <text evidence="18">Lacks conserved residue(s) required for the propagation of feature annotation.</text>
</comment>
<dbReference type="InterPro" id="IPR036929">
    <property type="entry name" value="DsbDN_sf"/>
</dbReference>
<dbReference type="NCBIfam" id="NF001419">
    <property type="entry name" value="PRK00293.1"/>
    <property type="match status" value="1"/>
</dbReference>
<evidence type="ECO:0000256" key="16">
    <source>
        <dbReference type="ARBA" id="ARBA00047388"/>
    </source>
</evidence>
<keyword evidence="12 18" id="KW-0520">NAD</keyword>
<feature type="transmembrane region" description="Helical" evidence="18">
    <location>
        <begin position="314"/>
        <end position="345"/>
    </location>
</feature>
<dbReference type="EC" id="1.8.1.8" evidence="18"/>
<dbReference type="InterPro" id="IPR035671">
    <property type="entry name" value="DsbD_gamma"/>
</dbReference>
<dbReference type="Proteomes" id="UP000638188">
    <property type="component" value="Unassembled WGS sequence"/>
</dbReference>
<evidence type="ECO:0000256" key="13">
    <source>
        <dbReference type="ARBA" id="ARBA00023136"/>
    </source>
</evidence>
<dbReference type="PROSITE" id="PS51352">
    <property type="entry name" value="THIOREDOXIN_2"/>
    <property type="match status" value="1"/>
</dbReference>
<dbReference type="Gene3D" id="3.40.30.10">
    <property type="entry name" value="Glutaredoxin"/>
    <property type="match status" value="1"/>
</dbReference>
<evidence type="ECO:0000256" key="12">
    <source>
        <dbReference type="ARBA" id="ARBA00023027"/>
    </source>
</evidence>
<feature type="disulfide bond" description="Redox-active" evidence="18">
    <location>
        <begin position="523"/>
        <end position="526"/>
    </location>
</feature>
<feature type="transmembrane region" description="Helical" evidence="18">
    <location>
        <begin position="190"/>
        <end position="222"/>
    </location>
</feature>
<keyword evidence="7" id="KW-0732">Signal</keyword>
<organism evidence="20 21">
    <name type="scientific">Halopseudomonas salina</name>
    <dbReference type="NCBI Taxonomy" id="1323744"/>
    <lineage>
        <taxon>Bacteria</taxon>
        <taxon>Pseudomonadati</taxon>
        <taxon>Pseudomonadota</taxon>
        <taxon>Gammaproteobacteria</taxon>
        <taxon>Pseudomonadales</taxon>
        <taxon>Pseudomonadaceae</taxon>
        <taxon>Halopseudomonas</taxon>
    </lineage>
</organism>
<evidence type="ECO:0000256" key="2">
    <source>
        <dbReference type="ARBA" id="ARBA00007241"/>
    </source>
</evidence>
<feature type="transmembrane region" description="Helical" evidence="18">
    <location>
        <begin position="234"/>
        <end position="259"/>
    </location>
</feature>
<comment type="subcellular location">
    <subcellularLocation>
        <location evidence="1 18">Cell inner membrane</location>
        <topology evidence="1 18">Multi-pass membrane protein</topology>
    </subcellularLocation>
</comment>
<evidence type="ECO:0000256" key="10">
    <source>
        <dbReference type="ARBA" id="ARBA00022989"/>
    </source>
</evidence>
<keyword evidence="14 18" id="KW-1015">Disulfide bond</keyword>
<evidence type="ECO:0000256" key="3">
    <source>
        <dbReference type="ARBA" id="ARBA00022448"/>
    </source>
</evidence>
<evidence type="ECO:0000256" key="4">
    <source>
        <dbReference type="ARBA" id="ARBA00022475"/>
    </source>
</evidence>
<comment type="catalytic activity">
    <reaction evidence="17 18">
        <text>[protein]-dithiol + NADP(+) = [protein]-disulfide + NADPH + H(+)</text>
        <dbReference type="Rhea" id="RHEA:18753"/>
        <dbReference type="Rhea" id="RHEA-COMP:10593"/>
        <dbReference type="Rhea" id="RHEA-COMP:10594"/>
        <dbReference type="ChEBI" id="CHEBI:15378"/>
        <dbReference type="ChEBI" id="CHEBI:29950"/>
        <dbReference type="ChEBI" id="CHEBI:50058"/>
        <dbReference type="ChEBI" id="CHEBI:57783"/>
        <dbReference type="ChEBI" id="CHEBI:58349"/>
        <dbReference type="EC" id="1.8.1.8"/>
    </reaction>
</comment>
<dbReference type="InterPro" id="IPR028250">
    <property type="entry name" value="DsbDN"/>
</dbReference>
<dbReference type="PANTHER" id="PTHR32234:SF0">
    <property type="entry name" value="THIOL:DISULFIDE INTERCHANGE PROTEIN DSBD"/>
    <property type="match status" value="1"/>
</dbReference>
<keyword evidence="8 18" id="KW-0201">Cytochrome c-type biogenesis</keyword>
<feature type="transmembrane region" description="Helical" evidence="18">
    <location>
        <begin position="415"/>
        <end position="432"/>
    </location>
</feature>
<dbReference type="InterPro" id="IPR003834">
    <property type="entry name" value="Cyt_c_assmbl_TM_dom"/>
</dbReference>
<dbReference type="PANTHER" id="PTHR32234">
    <property type="entry name" value="THIOL:DISULFIDE INTERCHANGE PROTEIN DSBD"/>
    <property type="match status" value="1"/>
</dbReference>
<comment type="function">
    <text evidence="18">Required to facilitate the formation of correct disulfide bonds in some periplasmic proteins and for the assembly of the periplasmic c-type cytochromes. Acts by transferring electrons from cytoplasmic thioredoxin to the periplasm. This transfer involves a cascade of disulfide bond formation and reduction steps.</text>
</comment>
<dbReference type="Pfam" id="PF02683">
    <property type="entry name" value="DsbD_TM"/>
    <property type="match status" value="1"/>
</dbReference>
<evidence type="ECO:0000313" key="21">
    <source>
        <dbReference type="Proteomes" id="UP000638188"/>
    </source>
</evidence>
<dbReference type="InterPro" id="IPR013766">
    <property type="entry name" value="Thioredoxin_domain"/>
</dbReference>
<evidence type="ECO:0000256" key="9">
    <source>
        <dbReference type="ARBA" id="ARBA00022982"/>
    </source>
</evidence>
<keyword evidence="3 18" id="KW-0813">Transport</keyword>
<dbReference type="HAMAP" id="MF_00399">
    <property type="entry name" value="DbsD"/>
    <property type="match status" value="1"/>
</dbReference>
<dbReference type="SUPFAM" id="SSF74863">
    <property type="entry name" value="Thiol:disulfide interchange protein DsbD, N-terminal domain (DsbD-alpha)"/>
    <property type="match status" value="1"/>
</dbReference>
<comment type="similarity">
    <text evidence="2 18">Belongs to the thioredoxin family. DsbD subfamily.</text>
</comment>
<feature type="transmembrane region" description="Helical" evidence="18">
    <location>
        <begin position="271"/>
        <end position="293"/>
    </location>
</feature>
<dbReference type="InterPro" id="IPR022910">
    <property type="entry name" value="Thiol_diS_interchange_DbsD"/>
</dbReference>
<keyword evidence="13 18" id="KW-0472">Membrane</keyword>
<keyword evidence="9 18" id="KW-0249">Electron transport</keyword>
<evidence type="ECO:0000256" key="11">
    <source>
        <dbReference type="ARBA" id="ARBA00023002"/>
    </source>
</evidence>
<evidence type="ECO:0000256" key="8">
    <source>
        <dbReference type="ARBA" id="ARBA00022748"/>
    </source>
</evidence>
<feature type="disulfide bond" description="Redox-active" evidence="18">
    <location>
        <begin position="150"/>
        <end position="156"/>
    </location>
</feature>
<protein>
    <recommendedName>
        <fullName evidence="18">Thiol:disulfide interchange protein DsbD</fullName>
        <ecNumber evidence="18">1.8.1.8</ecNumber>
    </recommendedName>
    <alternativeName>
        <fullName evidence="18">Protein-disulfide reductase</fullName>
        <shortName evidence="18">Disulfide reductase</shortName>
    </alternativeName>
</protein>
<accession>A0ABQ1PNB3</accession>
<evidence type="ECO:0000313" key="20">
    <source>
        <dbReference type="EMBL" id="GGD00199.1"/>
    </source>
</evidence>
<dbReference type="Pfam" id="PF13899">
    <property type="entry name" value="Thioredoxin_7"/>
    <property type="match status" value="1"/>
</dbReference>
<evidence type="ECO:0000256" key="14">
    <source>
        <dbReference type="ARBA" id="ARBA00023157"/>
    </source>
</evidence>
<feature type="transmembrane region" description="Helical" evidence="18">
    <location>
        <begin position="391"/>
        <end position="409"/>
    </location>
</feature>
<evidence type="ECO:0000256" key="18">
    <source>
        <dbReference type="HAMAP-Rule" id="MF_00399"/>
    </source>
</evidence>
<evidence type="ECO:0000256" key="6">
    <source>
        <dbReference type="ARBA" id="ARBA00022692"/>
    </source>
</evidence>
<name>A0ABQ1PNB3_9GAMM</name>
<keyword evidence="10 18" id="KW-1133">Transmembrane helix</keyword>
<evidence type="ECO:0000256" key="15">
    <source>
        <dbReference type="ARBA" id="ARBA00023284"/>
    </source>
</evidence>
<proteinExistence type="inferred from homology"/>
<comment type="caution">
    <text evidence="20">The sequence shown here is derived from an EMBL/GenBank/DDBJ whole genome shotgun (WGS) entry which is preliminary data.</text>
</comment>
<gene>
    <name evidence="20" type="primary">dsbD1</name>
    <name evidence="18" type="synonym">dsbD</name>
    <name evidence="20" type="ORF">GCM10007418_19380</name>
</gene>
<evidence type="ECO:0000259" key="19">
    <source>
        <dbReference type="PROSITE" id="PS51352"/>
    </source>
</evidence>
<dbReference type="Pfam" id="PF11412">
    <property type="entry name" value="DsbD_N"/>
    <property type="match status" value="1"/>
</dbReference>
<evidence type="ECO:0000256" key="5">
    <source>
        <dbReference type="ARBA" id="ARBA00022519"/>
    </source>
</evidence>
<comment type="catalytic activity">
    <reaction evidence="16 18">
        <text>[protein]-dithiol + NAD(+) = [protein]-disulfide + NADH + H(+)</text>
        <dbReference type="Rhea" id="RHEA:18749"/>
        <dbReference type="Rhea" id="RHEA-COMP:10593"/>
        <dbReference type="Rhea" id="RHEA-COMP:10594"/>
        <dbReference type="ChEBI" id="CHEBI:15378"/>
        <dbReference type="ChEBI" id="CHEBI:29950"/>
        <dbReference type="ChEBI" id="CHEBI:50058"/>
        <dbReference type="ChEBI" id="CHEBI:57540"/>
        <dbReference type="ChEBI" id="CHEBI:57945"/>
        <dbReference type="EC" id="1.8.1.8"/>
    </reaction>
</comment>
<dbReference type="EMBL" id="BMFF01000003">
    <property type="protein sequence ID" value="GGD00199.1"/>
    <property type="molecule type" value="Genomic_DNA"/>
</dbReference>
<evidence type="ECO:0000256" key="17">
    <source>
        <dbReference type="ARBA" id="ARBA00047804"/>
    </source>
</evidence>
<keyword evidence="4 18" id="KW-1003">Cell membrane</keyword>
<keyword evidence="15 18" id="KW-0676">Redox-active center</keyword>
<evidence type="ECO:0000256" key="1">
    <source>
        <dbReference type="ARBA" id="ARBA00004429"/>
    </source>
</evidence>
<dbReference type="InterPro" id="IPR036249">
    <property type="entry name" value="Thioredoxin-like_sf"/>
</dbReference>
<keyword evidence="6 18" id="KW-0812">Transmembrane</keyword>
<evidence type="ECO:0000256" key="7">
    <source>
        <dbReference type="ARBA" id="ARBA00022729"/>
    </source>
</evidence>
<dbReference type="CDD" id="cd02953">
    <property type="entry name" value="DsbDgamma"/>
    <property type="match status" value="1"/>
</dbReference>
<dbReference type="Gene3D" id="2.60.40.1250">
    <property type="entry name" value="Thiol:disulfide interchange protein DsbD, N-terminal domain"/>
    <property type="match status" value="1"/>
</dbReference>
<dbReference type="SUPFAM" id="SSF52833">
    <property type="entry name" value="Thioredoxin-like"/>
    <property type="match status" value="1"/>
</dbReference>
<keyword evidence="21" id="KW-1185">Reference proteome</keyword>
<feature type="transmembrane region" description="Helical" evidence="18">
    <location>
        <begin position="444"/>
        <end position="465"/>
    </location>
</feature>
<keyword evidence="11 18" id="KW-0560">Oxidoreductase</keyword>
<feature type="transmembrane region" description="Helical" evidence="18">
    <location>
        <begin position="357"/>
        <end position="379"/>
    </location>
</feature>
<reference evidence="21" key="1">
    <citation type="journal article" date="2019" name="Int. J. Syst. Evol. Microbiol.">
        <title>The Global Catalogue of Microorganisms (GCM) 10K type strain sequencing project: providing services to taxonomists for standard genome sequencing and annotation.</title>
        <authorList>
            <consortium name="The Broad Institute Genomics Platform"/>
            <consortium name="The Broad Institute Genome Sequencing Center for Infectious Disease"/>
            <person name="Wu L."/>
            <person name="Ma J."/>
        </authorList>
    </citation>
    <scope>NUCLEOTIDE SEQUENCE [LARGE SCALE GENOMIC DNA]</scope>
    <source>
        <strain evidence="21">CGMCC 1.12482</strain>
    </source>
</reference>
<keyword evidence="5 18" id="KW-0997">Cell inner membrane</keyword>